<dbReference type="Proteomes" id="UP000516446">
    <property type="component" value="Chromosome"/>
</dbReference>
<feature type="region of interest" description="Disordered" evidence="2">
    <location>
        <begin position="152"/>
        <end position="174"/>
    </location>
</feature>
<dbReference type="AlphaFoldDB" id="A0A7H1MKZ7"/>
<evidence type="ECO:0000256" key="1">
    <source>
        <dbReference type="SAM" id="Coils"/>
    </source>
</evidence>
<evidence type="ECO:0000313" key="5">
    <source>
        <dbReference type="Proteomes" id="UP000516446"/>
    </source>
</evidence>
<sequence length="561" mass="63381">MEQSVASTAGLTNEDVSVDFDFDAMEELLNNDIEEMLSDLNSLDERREEIGNPDALGDIVLNTVWEQLLINISSETADEFVKENGGKSLNLSKSAHIQTTENFKNGNIASHNTEIDYQKRYDDYQKNFQKDVEGNIQYHTDKTGARKETLVKNSRKPYDKNRPAGSKKNNTNMDHTVSAGELMRDPEANTHLSELERINFANSDSNLNEIRSDYNQSKSDLSMTEWLEKPNKNGQTPKEIFNLDDNQIKELKLKDKEARKAKDELIQKGKEKSIESGKKTRKEEAFKVGGKVLRTIAIRLLLEFIKEFIRDFVEWLKSPNKNIKSLLGQLKVAIKNYISNLKKHLTNAVKDSTSMIISTIIAPISRTFTKVISLLKQGYRSLSGAIKYIENPENKGKPTSIMVAEIGKIVTMGFTATGTMILGDIIEKGLMSVPVFAFEIPLFGSLASIVGLVIGGLVSGIIGAIVINLIDKFIANKKRHEIEYEIYNKQNNVVEKQHVQKAILEKSLLIKKENSFNNMRKRHEKANDETNELLGNIFKPLDEDDYKVDMDAMQQNLDALL</sequence>
<protein>
    <submittedName>
        <fullName evidence="4">Cation diffusion facilitator family transporter</fullName>
    </submittedName>
</protein>
<reference evidence="4 5" key="1">
    <citation type="submission" date="2019-08" db="EMBL/GenBank/DDBJ databases">
        <authorList>
            <person name="Chang H.C."/>
            <person name="Mun S.Y."/>
        </authorList>
    </citation>
    <scope>NUCLEOTIDE SEQUENCE [LARGE SCALE GENOMIC DNA]</scope>
    <source>
        <strain evidence="4 5">SK</strain>
    </source>
</reference>
<evidence type="ECO:0000256" key="3">
    <source>
        <dbReference type="SAM" id="Phobius"/>
    </source>
</evidence>
<evidence type="ECO:0000313" key="4">
    <source>
        <dbReference type="EMBL" id="QNT64133.1"/>
    </source>
</evidence>
<keyword evidence="3" id="KW-0812">Transmembrane</keyword>
<feature type="coiled-coil region" evidence="1">
    <location>
        <begin position="470"/>
        <end position="529"/>
    </location>
</feature>
<organism evidence="4 5">
    <name type="scientific">Weissella koreensis</name>
    <dbReference type="NCBI Taxonomy" id="165096"/>
    <lineage>
        <taxon>Bacteria</taxon>
        <taxon>Bacillati</taxon>
        <taxon>Bacillota</taxon>
        <taxon>Bacilli</taxon>
        <taxon>Lactobacillales</taxon>
        <taxon>Lactobacillaceae</taxon>
        <taxon>Weissella</taxon>
    </lineage>
</organism>
<evidence type="ECO:0000256" key="2">
    <source>
        <dbReference type="SAM" id="MobiDB-lite"/>
    </source>
</evidence>
<keyword evidence="3" id="KW-0472">Membrane</keyword>
<dbReference type="EMBL" id="CP043431">
    <property type="protein sequence ID" value="QNT64133.1"/>
    <property type="molecule type" value="Genomic_DNA"/>
</dbReference>
<accession>A0A7H1MKZ7</accession>
<gene>
    <name evidence="4" type="ORF">FY536_02080</name>
</gene>
<keyword evidence="1" id="KW-0175">Coiled coil</keyword>
<dbReference type="RefSeq" id="WP_104914503.1">
    <property type="nucleotide sequence ID" value="NZ_CP026847.1"/>
</dbReference>
<proteinExistence type="predicted"/>
<feature type="compositionally biased region" description="Basic and acidic residues" evidence="2">
    <location>
        <begin position="152"/>
        <end position="162"/>
    </location>
</feature>
<feature type="transmembrane region" description="Helical" evidence="3">
    <location>
        <begin position="442"/>
        <end position="470"/>
    </location>
</feature>
<keyword evidence="5" id="KW-1185">Reference proteome</keyword>
<keyword evidence="3" id="KW-1133">Transmembrane helix</keyword>
<name>A0A7H1MKZ7_9LACO</name>